<dbReference type="PROSITE" id="PS50293">
    <property type="entry name" value="TPR_REGION"/>
    <property type="match status" value="2"/>
</dbReference>
<protein>
    <submittedName>
        <fullName evidence="5">CHAT domain-containing protein</fullName>
    </submittedName>
</protein>
<keyword evidence="1" id="KW-0802">TPR repeat</keyword>
<dbReference type="Pfam" id="PF13424">
    <property type="entry name" value="TPR_12"/>
    <property type="match status" value="4"/>
</dbReference>
<keyword evidence="3" id="KW-1133">Transmembrane helix</keyword>
<keyword evidence="3" id="KW-0472">Membrane</keyword>
<evidence type="ECO:0000313" key="6">
    <source>
        <dbReference type="Proteomes" id="UP000318833"/>
    </source>
</evidence>
<reference evidence="5 6" key="1">
    <citation type="submission" date="2019-07" db="EMBL/GenBank/DDBJ databases">
        <title>The draft genome sequence of Aquimarina algiphila M91.</title>
        <authorList>
            <person name="Meng X."/>
        </authorList>
    </citation>
    <scope>NUCLEOTIDE SEQUENCE [LARGE SCALE GENOMIC DNA]</scope>
    <source>
        <strain evidence="5 6">M91</strain>
    </source>
</reference>
<dbReference type="InterPro" id="IPR024983">
    <property type="entry name" value="CHAT_dom"/>
</dbReference>
<feature type="coiled-coil region" evidence="2">
    <location>
        <begin position="404"/>
        <end position="438"/>
    </location>
</feature>
<feature type="repeat" description="TPR" evidence="1">
    <location>
        <begin position="193"/>
        <end position="226"/>
    </location>
</feature>
<dbReference type="PROSITE" id="PS50005">
    <property type="entry name" value="TPR"/>
    <property type="match status" value="5"/>
</dbReference>
<dbReference type="Gene3D" id="1.25.40.10">
    <property type="entry name" value="Tetratricopeptide repeat domain"/>
    <property type="match status" value="3"/>
</dbReference>
<evidence type="ECO:0000256" key="3">
    <source>
        <dbReference type="SAM" id="Phobius"/>
    </source>
</evidence>
<evidence type="ECO:0000256" key="1">
    <source>
        <dbReference type="PROSITE-ProRule" id="PRU00339"/>
    </source>
</evidence>
<proteinExistence type="predicted"/>
<name>A0A554VDP5_9FLAO</name>
<evidence type="ECO:0000313" key="5">
    <source>
        <dbReference type="EMBL" id="TSE05010.1"/>
    </source>
</evidence>
<dbReference type="InterPro" id="IPR019734">
    <property type="entry name" value="TPR_rpt"/>
</dbReference>
<dbReference type="SMART" id="SM00028">
    <property type="entry name" value="TPR"/>
    <property type="match status" value="8"/>
</dbReference>
<keyword evidence="2" id="KW-0175">Coiled coil</keyword>
<dbReference type="PANTHER" id="PTHR10098">
    <property type="entry name" value="RAPSYN-RELATED"/>
    <property type="match status" value="1"/>
</dbReference>
<dbReference type="InterPro" id="IPR011990">
    <property type="entry name" value="TPR-like_helical_dom_sf"/>
</dbReference>
<organism evidence="5 6">
    <name type="scientific">Aquimarina algiphila</name>
    <dbReference type="NCBI Taxonomy" id="2047982"/>
    <lineage>
        <taxon>Bacteria</taxon>
        <taxon>Pseudomonadati</taxon>
        <taxon>Bacteroidota</taxon>
        <taxon>Flavobacteriia</taxon>
        <taxon>Flavobacteriales</taxon>
        <taxon>Flavobacteriaceae</taxon>
        <taxon>Aquimarina</taxon>
    </lineage>
</organism>
<evidence type="ECO:0000259" key="4">
    <source>
        <dbReference type="Pfam" id="PF12770"/>
    </source>
</evidence>
<dbReference type="SUPFAM" id="SSF48452">
    <property type="entry name" value="TPR-like"/>
    <property type="match status" value="2"/>
</dbReference>
<keyword evidence="6" id="KW-1185">Reference proteome</keyword>
<feature type="domain" description="CHAT" evidence="4">
    <location>
        <begin position="625"/>
        <end position="922"/>
    </location>
</feature>
<dbReference type="OrthoDB" id="9771112at2"/>
<feature type="repeat" description="TPR" evidence="1">
    <location>
        <begin position="111"/>
        <end position="144"/>
    </location>
</feature>
<dbReference type="EMBL" id="VLNR01000068">
    <property type="protein sequence ID" value="TSE05010.1"/>
    <property type="molecule type" value="Genomic_DNA"/>
</dbReference>
<feature type="repeat" description="TPR" evidence="1">
    <location>
        <begin position="235"/>
        <end position="268"/>
    </location>
</feature>
<evidence type="ECO:0000256" key="2">
    <source>
        <dbReference type="SAM" id="Coils"/>
    </source>
</evidence>
<feature type="repeat" description="TPR" evidence="1">
    <location>
        <begin position="277"/>
        <end position="310"/>
    </location>
</feature>
<gene>
    <name evidence="5" type="ORF">FOF46_24600</name>
</gene>
<feature type="repeat" description="TPR" evidence="1">
    <location>
        <begin position="319"/>
        <end position="352"/>
    </location>
</feature>
<feature type="transmembrane region" description="Helical" evidence="3">
    <location>
        <begin position="934"/>
        <end position="953"/>
    </location>
</feature>
<dbReference type="Proteomes" id="UP000318833">
    <property type="component" value="Unassembled WGS sequence"/>
</dbReference>
<keyword evidence="3" id="KW-0812">Transmembrane</keyword>
<comment type="caution">
    <text evidence="5">The sequence shown here is derived from an EMBL/GenBank/DDBJ whole genome shotgun (WGS) entry which is preliminary data.</text>
</comment>
<dbReference type="AlphaFoldDB" id="A0A554VDP5"/>
<sequence length="959" mass="111882">MHNGLLYYKKALSVQQNVDPKNYNEIFTSYSCIGTAYTKLSNYKMALVYHEKALIVGRKAFAADHISIGLIHNKIGNVYQYLRQYDKALFNYRKDLEIIIKNFGNKHYYVGLSYMNIGIVYVDLMQYDTAFDYYKKALLIFDKEERLDGLLYLYNNIGNLLIQKGEYDKALLYNNKSLDIGLKIYDRYHEDMAVLYMNSGDIFHSKSNYKRALYYYDKALLIFKEIFGENHFRLKEIFNRIGNAYSKKKEYNTALKYYKKALKINKYLFENNGPEITNSYIQIGRLYFKQDMYEKALLFFEKGLDILQNINSDEYLLTSESYFNIAKIFHKQEQYEKAITYYDRALLTHVKNKGVSDFRNAFDPNQYYNLQSILKILKGKAQTLQSQFLKNNDFKYLDQGIAIYKNADKVVNEIRQSYQNYEDKVSFAKQAKELYKDAINAHLLSYKKTHNQQDLEEAFYYAEKSKANILKELLNDTYAKGFAGLPEEIIEVGKILKTNRAFYQGQIIEQLSSESIDTIKINDYENKLFDLNRKEDSLTHILETKYPKYYQLKYQNEVIHVDDIQQKLDVKTTLLEFFTSDSTSYVFIVSKNNIYVQELQTPGLEKRIKEFHESITSIDLQNYKKQSQHLYNELIKPVEDKFLGDQLIIIPDGSLWHLNFELLLTQKDDTNNPALLSYLLNKYAITYANSSNLLFNSFKNEDASNLEIRRECLAFSFSDSTQITETNTIRLLTLRDAGGDLPGTRREIKAISDIVDGQYYYGSQAIEANFKENASRYNILHLALHGEVDNDRPENSKLYFTKSKDTIEDNLLYSHEIFALNIPAELTVLSACKTGTGKIARGEGIMSLGNAFQYAGTKSLLLTSWDVSDQTTPELMKFFYANLKEGMNKAKALQQAKLQYLASANINRLDPFYWGGFYLVGDSSPIPFKNNTTLYWVLGVIMFVILLFLFFWYRRKIKN</sequence>
<dbReference type="RefSeq" id="WP_143918292.1">
    <property type="nucleotide sequence ID" value="NZ_CANMIK010000033.1"/>
</dbReference>
<accession>A0A554VDP5</accession>
<dbReference type="Pfam" id="PF12770">
    <property type="entry name" value="CHAT"/>
    <property type="match status" value="1"/>
</dbReference>